<dbReference type="Pfam" id="PF00353">
    <property type="entry name" value="HemolysinCabind"/>
    <property type="match status" value="1"/>
</dbReference>
<comment type="caution">
    <text evidence="3">The sequence shown here is derived from an EMBL/GenBank/DDBJ whole genome shotgun (WGS) entry which is preliminary data.</text>
</comment>
<comment type="subcellular location">
    <subcellularLocation>
        <location evidence="1">Secreted</location>
    </subcellularLocation>
</comment>
<dbReference type="PRINTS" id="PR00313">
    <property type="entry name" value="CABNDNGRPT"/>
</dbReference>
<dbReference type="GO" id="GO:0005509">
    <property type="term" value="F:calcium ion binding"/>
    <property type="evidence" value="ECO:0007669"/>
    <property type="project" value="InterPro"/>
</dbReference>
<evidence type="ECO:0000256" key="1">
    <source>
        <dbReference type="ARBA" id="ARBA00004613"/>
    </source>
</evidence>
<dbReference type="GO" id="GO:0005576">
    <property type="term" value="C:extracellular region"/>
    <property type="evidence" value="ECO:0007669"/>
    <property type="project" value="UniProtKB-SubCell"/>
</dbReference>
<organism evidence="3 4">
    <name type="scientific">Planktothrix agardhii CCAP 1459/11A</name>
    <dbReference type="NCBI Taxonomy" id="282420"/>
    <lineage>
        <taxon>Bacteria</taxon>
        <taxon>Bacillati</taxon>
        <taxon>Cyanobacteriota</taxon>
        <taxon>Cyanophyceae</taxon>
        <taxon>Oscillatoriophycideae</taxon>
        <taxon>Oscillatoriales</taxon>
        <taxon>Microcoleaceae</taxon>
        <taxon>Planktothrix</taxon>
    </lineage>
</organism>
<accession>A0A479ZP64</accession>
<sequence length="218" mass="22611">MSIFFVNDGGSAVINFGGFNPPSQELVTQGIIVPPIITNPVLGDAYFDSTKLINSLAVPQVLLGTSGNDILTGRDGNDTLQGLQGNDILQGQGGDDIFFGGQGNDTLFGGEGNDLLSGDQGQDLLTGNSGNDIFILPVSAAISNMNNVDIITDFIIGEDQIGLTEGLNQNNILLTSTVINGTPGTLISVINSNQFLGFVANLSPGGLINQFIAINLNN</sequence>
<gene>
    <name evidence="3" type="ORF">PA905_07000</name>
</gene>
<evidence type="ECO:0000313" key="3">
    <source>
        <dbReference type="EMBL" id="GCL34490.1"/>
    </source>
</evidence>
<protein>
    <submittedName>
        <fullName evidence="3">Putative glycerophosphoryl diester phosphodiesterase</fullName>
    </submittedName>
</protein>
<proteinExistence type="predicted"/>
<dbReference type="PANTHER" id="PTHR38340">
    <property type="entry name" value="S-LAYER PROTEIN"/>
    <property type="match status" value="1"/>
</dbReference>
<dbReference type="InterPro" id="IPR001343">
    <property type="entry name" value="Hemolysn_Ca-bd"/>
</dbReference>
<dbReference type="Proteomes" id="UP000299794">
    <property type="component" value="Unassembled WGS sequence"/>
</dbReference>
<dbReference type="InterPro" id="IPR011049">
    <property type="entry name" value="Serralysin-like_metalloprot_C"/>
</dbReference>
<dbReference type="Gene3D" id="2.150.10.10">
    <property type="entry name" value="Serralysin-like metalloprotease, C-terminal"/>
    <property type="match status" value="2"/>
</dbReference>
<dbReference type="InterPro" id="IPR050557">
    <property type="entry name" value="RTX_toxin/Mannuronan_C5-epim"/>
</dbReference>
<keyword evidence="2" id="KW-0964">Secreted</keyword>
<dbReference type="SUPFAM" id="SSF51120">
    <property type="entry name" value="beta-Roll"/>
    <property type="match status" value="1"/>
</dbReference>
<dbReference type="EMBL" id="BJCD01000010">
    <property type="protein sequence ID" value="GCL34490.1"/>
    <property type="molecule type" value="Genomic_DNA"/>
</dbReference>
<dbReference type="PANTHER" id="PTHR38340:SF1">
    <property type="entry name" value="S-LAYER PROTEIN"/>
    <property type="match status" value="1"/>
</dbReference>
<reference evidence="4" key="1">
    <citation type="submission" date="2019-02" db="EMBL/GenBank/DDBJ databases">
        <title>Draft genome sequence of Planktothrix agardhii NIES-905.</title>
        <authorList>
            <person name="Yamaguchi H."/>
            <person name="Suzuki S."/>
            <person name="Kawachi M."/>
        </authorList>
    </citation>
    <scope>NUCLEOTIDE SEQUENCE [LARGE SCALE GENOMIC DNA]</scope>
    <source>
        <strain evidence="4">CCAP 1459/11A</strain>
    </source>
</reference>
<name>A0A479ZP64_PLAAG</name>
<evidence type="ECO:0000256" key="2">
    <source>
        <dbReference type="ARBA" id="ARBA00022525"/>
    </source>
</evidence>
<evidence type="ECO:0000313" key="4">
    <source>
        <dbReference type="Proteomes" id="UP000299794"/>
    </source>
</evidence>
<dbReference type="AlphaFoldDB" id="A0A479ZP64"/>
<dbReference type="RefSeq" id="WP_051319559.1">
    <property type="nucleotide sequence ID" value="NZ_BJCD01000010.1"/>
</dbReference>